<dbReference type="PANTHER" id="PTHR38887:SF1">
    <property type="entry name" value="RAS MODIFICATION PROTEIN ERF4"/>
    <property type="match status" value="1"/>
</dbReference>
<dbReference type="InterPro" id="IPR053221">
    <property type="entry name" value="Burnettramic_acid_biosynth"/>
</dbReference>
<dbReference type="EMBL" id="JADNRY010000038">
    <property type="protein sequence ID" value="KAF9070706.1"/>
    <property type="molecule type" value="Genomic_DNA"/>
</dbReference>
<organism evidence="2 3">
    <name type="scientific">Rhodocollybia butyracea</name>
    <dbReference type="NCBI Taxonomy" id="206335"/>
    <lineage>
        <taxon>Eukaryota</taxon>
        <taxon>Fungi</taxon>
        <taxon>Dikarya</taxon>
        <taxon>Basidiomycota</taxon>
        <taxon>Agaricomycotina</taxon>
        <taxon>Agaricomycetes</taxon>
        <taxon>Agaricomycetidae</taxon>
        <taxon>Agaricales</taxon>
        <taxon>Marasmiineae</taxon>
        <taxon>Omphalotaceae</taxon>
        <taxon>Rhodocollybia</taxon>
    </lineage>
</organism>
<sequence>MSPTTSSSRHADDAEILVQAYLPPPDDEPSSHTESLSPPLAIPQVTSDELQDATFPRSYNSAFEKFGLSQKVMVSFIEGLNLAMATSLPLRVVGASSTIVGYLPYNWAKLPLTSVHHEEHHKTYTLAKSVTDHYLRIANIQVFKPRRLVARLCTTSALILLFAPQKPEENLKPLKKVVSRGALSVARNWPITGLITRHVGKKDTKNAAKDDVYSPIAKRRMALIEGRTLPLSTSGKPPQTPSSVISILPHYGVSAHGIRSPERKAEEEQLAAQRFQTAGVTSQGSFNANHPGVRAMERAARRRREIGGTARQIHLETPQGPEGEFLKNWAVDKLLWLVIMDESKDMDIEDINMAENPEHEEHLKLTAMIGELAFESEEMADGN</sequence>
<protein>
    <submittedName>
        <fullName evidence="2">Uncharacterized protein</fullName>
    </submittedName>
</protein>
<accession>A0A9P5PWJ6</accession>
<comment type="caution">
    <text evidence="2">The sequence shown here is derived from an EMBL/GenBank/DDBJ whole genome shotgun (WGS) entry which is preliminary data.</text>
</comment>
<reference evidence="2" key="1">
    <citation type="submission" date="2020-11" db="EMBL/GenBank/DDBJ databases">
        <authorList>
            <consortium name="DOE Joint Genome Institute"/>
            <person name="Ahrendt S."/>
            <person name="Riley R."/>
            <person name="Andreopoulos W."/>
            <person name="Labutti K."/>
            <person name="Pangilinan J."/>
            <person name="Ruiz-Duenas F.J."/>
            <person name="Barrasa J.M."/>
            <person name="Sanchez-Garcia M."/>
            <person name="Camarero S."/>
            <person name="Miyauchi S."/>
            <person name="Serrano A."/>
            <person name="Linde D."/>
            <person name="Babiker R."/>
            <person name="Drula E."/>
            <person name="Ayuso-Fernandez I."/>
            <person name="Pacheco R."/>
            <person name="Padilla G."/>
            <person name="Ferreira P."/>
            <person name="Barriuso J."/>
            <person name="Kellner H."/>
            <person name="Castanera R."/>
            <person name="Alfaro M."/>
            <person name="Ramirez L."/>
            <person name="Pisabarro A.G."/>
            <person name="Kuo A."/>
            <person name="Tritt A."/>
            <person name="Lipzen A."/>
            <person name="He G."/>
            <person name="Yan M."/>
            <person name="Ng V."/>
            <person name="Cullen D."/>
            <person name="Martin F."/>
            <person name="Rosso M.-N."/>
            <person name="Henrissat B."/>
            <person name="Hibbett D."/>
            <person name="Martinez A.T."/>
            <person name="Grigoriev I.V."/>
        </authorList>
    </citation>
    <scope>NUCLEOTIDE SEQUENCE</scope>
    <source>
        <strain evidence="2">AH 40177</strain>
    </source>
</reference>
<evidence type="ECO:0000313" key="2">
    <source>
        <dbReference type="EMBL" id="KAF9070706.1"/>
    </source>
</evidence>
<dbReference type="AlphaFoldDB" id="A0A9P5PWJ6"/>
<dbReference type="OrthoDB" id="3068835at2759"/>
<feature type="region of interest" description="Disordered" evidence="1">
    <location>
        <begin position="21"/>
        <end position="40"/>
    </location>
</feature>
<proteinExistence type="predicted"/>
<dbReference type="Proteomes" id="UP000772434">
    <property type="component" value="Unassembled WGS sequence"/>
</dbReference>
<evidence type="ECO:0000256" key="1">
    <source>
        <dbReference type="SAM" id="MobiDB-lite"/>
    </source>
</evidence>
<gene>
    <name evidence="2" type="ORF">BDP27DRAFT_583683</name>
</gene>
<keyword evidence="3" id="KW-1185">Reference proteome</keyword>
<name>A0A9P5PWJ6_9AGAR</name>
<dbReference type="PANTHER" id="PTHR38887">
    <property type="entry name" value="CHROMOSOME 21, WHOLE GENOME SHOTGUN SEQUENCE"/>
    <property type="match status" value="1"/>
</dbReference>
<evidence type="ECO:0000313" key="3">
    <source>
        <dbReference type="Proteomes" id="UP000772434"/>
    </source>
</evidence>